<name>A0ABR3SBW4_9PEZI</name>
<keyword evidence="7" id="KW-1185">Reference proteome</keyword>
<evidence type="ECO:0000256" key="2">
    <source>
        <dbReference type="ARBA" id="ARBA00047899"/>
    </source>
</evidence>
<protein>
    <recommendedName>
        <fullName evidence="1">non-specific serine/threonine protein kinase</fullName>
        <ecNumber evidence="1">2.7.11.1</ecNumber>
    </recommendedName>
</protein>
<feature type="compositionally biased region" description="Polar residues" evidence="4">
    <location>
        <begin position="400"/>
        <end position="416"/>
    </location>
</feature>
<evidence type="ECO:0000259" key="5">
    <source>
        <dbReference type="Pfam" id="PF17667"/>
    </source>
</evidence>
<dbReference type="Gene3D" id="1.10.510.10">
    <property type="entry name" value="Transferase(Phosphotransferase) domain 1"/>
    <property type="match status" value="1"/>
</dbReference>
<dbReference type="InterPro" id="IPR011009">
    <property type="entry name" value="Kinase-like_dom_sf"/>
</dbReference>
<sequence length="436" mass="49261">MLRAEVERNLIIDHPQVFDAYFRQVAQLSDIATAVFERCSNADPPMYTKDVGWTDWPPSCKEDEVLGFLRRHLDQFLLFANEQGFQPLKRRRCVTAPNHPLAGSVGKRKLAVGIARSNSSESEDEEPQCNWSHILVPGELKSNPQKDSHNDTWLDISRYVREVFASQDTRQFVLGFALCGSIMRLWEIDRLGGVGSTSFNINTDGSKFVSMMLGFLWMNEEELGFDPIIIEGDDERVYIAELMKWQRSIAGRATTCWKGYIGADEPGDPIVIKDSWEYEDRLEEGLLLQEAIKAGVENVARYYHHETVCFGGAVDDVLGSVREGLKDDDGRNLFEHRRTRLCDALVSATTSGHESLASKAKILHRDISSGNVMLNEVEDDGLLIDFDLAVKIDREKASGVPSQELSESKYDSWNSKNTEELAEIKKGKVDEEDKFN</sequence>
<dbReference type="PROSITE" id="PS00109">
    <property type="entry name" value="PROTEIN_KINASE_TYR"/>
    <property type="match status" value="1"/>
</dbReference>
<reference evidence="6 7" key="1">
    <citation type="submission" date="2024-02" db="EMBL/GenBank/DDBJ databases">
        <title>De novo assembly and annotation of 12 fungi associated with fruit tree decline syndrome in Ontario, Canada.</title>
        <authorList>
            <person name="Sulman M."/>
            <person name="Ellouze W."/>
            <person name="Ilyukhin E."/>
        </authorList>
    </citation>
    <scope>NUCLEOTIDE SEQUENCE [LARGE SCALE GENOMIC DNA]</scope>
    <source>
        <strain evidence="6 7">M1-105</strain>
    </source>
</reference>
<gene>
    <name evidence="6" type="ORF">SLS56_011336</name>
</gene>
<feature type="region of interest" description="Disordered" evidence="4">
    <location>
        <begin position="397"/>
        <end position="417"/>
    </location>
</feature>
<evidence type="ECO:0000313" key="6">
    <source>
        <dbReference type="EMBL" id="KAL1616633.1"/>
    </source>
</evidence>
<dbReference type="EC" id="2.7.11.1" evidence="1"/>
<dbReference type="EMBL" id="JAJVDC020000259">
    <property type="protein sequence ID" value="KAL1616633.1"/>
    <property type="molecule type" value="Genomic_DNA"/>
</dbReference>
<evidence type="ECO:0000256" key="1">
    <source>
        <dbReference type="ARBA" id="ARBA00012513"/>
    </source>
</evidence>
<proteinExistence type="predicted"/>
<dbReference type="Proteomes" id="UP001521116">
    <property type="component" value="Unassembled WGS sequence"/>
</dbReference>
<dbReference type="PANTHER" id="PTHR38248">
    <property type="entry name" value="FUNK1 6"/>
    <property type="match status" value="1"/>
</dbReference>
<organism evidence="6 7">
    <name type="scientific">Neofusicoccum ribis</name>
    <dbReference type="NCBI Taxonomy" id="45134"/>
    <lineage>
        <taxon>Eukaryota</taxon>
        <taxon>Fungi</taxon>
        <taxon>Dikarya</taxon>
        <taxon>Ascomycota</taxon>
        <taxon>Pezizomycotina</taxon>
        <taxon>Dothideomycetes</taxon>
        <taxon>Dothideomycetes incertae sedis</taxon>
        <taxon>Botryosphaeriales</taxon>
        <taxon>Botryosphaeriaceae</taxon>
        <taxon>Neofusicoccum</taxon>
    </lineage>
</organism>
<accession>A0ABR3SBW4</accession>
<feature type="domain" description="Fungal-type protein kinase" evidence="5">
    <location>
        <begin position="111"/>
        <end position="329"/>
    </location>
</feature>
<dbReference type="Pfam" id="PF17667">
    <property type="entry name" value="Pkinase_fungal"/>
    <property type="match status" value="2"/>
</dbReference>
<evidence type="ECO:0000313" key="7">
    <source>
        <dbReference type="Proteomes" id="UP001521116"/>
    </source>
</evidence>
<dbReference type="SUPFAM" id="SSF56112">
    <property type="entry name" value="Protein kinase-like (PK-like)"/>
    <property type="match status" value="1"/>
</dbReference>
<evidence type="ECO:0000256" key="4">
    <source>
        <dbReference type="SAM" id="MobiDB-lite"/>
    </source>
</evidence>
<comment type="catalytic activity">
    <reaction evidence="3">
        <text>L-seryl-[protein] + ATP = O-phospho-L-seryl-[protein] + ADP + H(+)</text>
        <dbReference type="Rhea" id="RHEA:17989"/>
        <dbReference type="Rhea" id="RHEA-COMP:9863"/>
        <dbReference type="Rhea" id="RHEA-COMP:11604"/>
        <dbReference type="ChEBI" id="CHEBI:15378"/>
        <dbReference type="ChEBI" id="CHEBI:29999"/>
        <dbReference type="ChEBI" id="CHEBI:30616"/>
        <dbReference type="ChEBI" id="CHEBI:83421"/>
        <dbReference type="ChEBI" id="CHEBI:456216"/>
        <dbReference type="EC" id="2.7.11.1"/>
    </reaction>
</comment>
<feature type="domain" description="Fungal-type protein kinase" evidence="5">
    <location>
        <begin position="338"/>
        <end position="399"/>
    </location>
</feature>
<comment type="catalytic activity">
    <reaction evidence="2">
        <text>L-threonyl-[protein] + ATP = O-phospho-L-threonyl-[protein] + ADP + H(+)</text>
        <dbReference type="Rhea" id="RHEA:46608"/>
        <dbReference type="Rhea" id="RHEA-COMP:11060"/>
        <dbReference type="Rhea" id="RHEA-COMP:11605"/>
        <dbReference type="ChEBI" id="CHEBI:15378"/>
        <dbReference type="ChEBI" id="CHEBI:30013"/>
        <dbReference type="ChEBI" id="CHEBI:30616"/>
        <dbReference type="ChEBI" id="CHEBI:61977"/>
        <dbReference type="ChEBI" id="CHEBI:456216"/>
        <dbReference type="EC" id="2.7.11.1"/>
    </reaction>
</comment>
<dbReference type="PANTHER" id="PTHR38248:SF2">
    <property type="entry name" value="FUNK1 11"/>
    <property type="match status" value="1"/>
</dbReference>
<dbReference type="InterPro" id="IPR040976">
    <property type="entry name" value="Pkinase_fungal"/>
</dbReference>
<comment type="caution">
    <text evidence="6">The sequence shown here is derived from an EMBL/GenBank/DDBJ whole genome shotgun (WGS) entry which is preliminary data.</text>
</comment>
<dbReference type="InterPro" id="IPR008266">
    <property type="entry name" value="Tyr_kinase_AS"/>
</dbReference>
<evidence type="ECO:0000256" key="3">
    <source>
        <dbReference type="ARBA" id="ARBA00048679"/>
    </source>
</evidence>